<dbReference type="EMBL" id="CP034248">
    <property type="protein sequence ID" value="AZK49047.1"/>
    <property type="molecule type" value="Genomic_DNA"/>
</dbReference>
<dbReference type="Pfam" id="PF00078">
    <property type="entry name" value="RVT_1"/>
    <property type="match status" value="1"/>
</dbReference>
<evidence type="ECO:0000313" key="3">
    <source>
        <dbReference type="Proteomes" id="UP000273145"/>
    </source>
</evidence>
<dbReference type="OrthoDB" id="9793236at2"/>
<sequence length="91" mass="10447">MLWERHGNGIGELTRYADDFVVVCKTKKDAGRAYEIIRTIMERLELTLHPTKTRIVGLWTEKKASTFSACTIGRRKRKPQKEKCTTPPING</sequence>
<gene>
    <name evidence="2" type="ORF">EIM92_14200</name>
</gene>
<keyword evidence="3" id="KW-1185">Reference proteome</keyword>
<reference evidence="2 3" key="1">
    <citation type="submission" date="2018-11" db="EMBL/GenBank/DDBJ databases">
        <title>Genome sequencing of Paenibacillus lentus DSM25539(T).</title>
        <authorList>
            <person name="Kook J.-K."/>
            <person name="Park S.-N."/>
            <person name="Lim Y.K."/>
        </authorList>
    </citation>
    <scope>NUCLEOTIDE SEQUENCE [LARGE SCALE GENOMIC DNA]</scope>
    <source>
        <strain evidence="2 3">DSM 25539</strain>
    </source>
</reference>
<dbReference type="KEGG" id="plen:EIM92_14200"/>
<evidence type="ECO:0000259" key="1">
    <source>
        <dbReference type="PROSITE" id="PS50878"/>
    </source>
</evidence>
<evidence type="ECO:0000313" key="2">
    <source>
        <dbReference type="EMBL" id="AZK49047.1"/>
    </source>
</evidence>
<proteinExistence type="predicted"/>
<dbReference type="SUPFAM" id="SSF56672">
    <property type="entry name" value="DNA/RNA polymerases"/>
    <property type="match status" value="1"/>
</dbReference>
<dbReference type="Proteomes" id="UP000273145">
    <property type="component" value="Chromosome"/>
</dbReference>
<organism evidence="2 3">
    <name type="scientific">Paenibacillus lentus</name>
    <dbReference type="NCBI Taxonomy" id="1338368"/>
    <lineage>
        <taxon>Bacteria</taxon>
        <taxon>Bacillati</taxon>
        <taxon>Bacillota</taxon>
        <taxon>Bacilli</taxon>
        <taxon>Bacillales</taxon>
        <taxon>Paenibacillaceae</taxon>
        <taxon>Paenibacillus</taxon>
    </lineage>
</organism>
<accession>A0A3Q8S778</accession>
<feature type="domain" description="Reverse transcriptase" evidence="1">
    <location>
        <begin position="1"/>
        <end position="72"/>
    </location>
</feature>
<protein>
    <recommendedName>
        <fullName evidence="1">Reverse transcriptase domain-containing protein</fullName>
    </recommendedName>
</protein>
<name>A0A3Q8S778_9BACL</name>
<dbReference type="AlphaFoldDB" id="A0A3Q8S778"/>
<dbReference type="InterPro" id="IPR043502">
    <property type="entry name" value="DNA/RNA_pol_sf"/>
</dbReference>
<dbReference type="PROSITE" id="PS50878">
    <property type="entry name" value="RT_POL"/>
    <property type="match status" value="1"/>
</dbReference>
<dbReference type="InterPro" id="IPR000477">
    <property type="entry name" value="RT_dom"/>
</dbReference>